<proteinExistence type="predicted"/>
<dbReference type="EMBL" id="FMWG01000003">
    <property type="protein sequence ID" value="SCZ58794.1"/>
    <property type="molecule type" value="Genomic_DNA"/>
</dbReference>
<sequence length="70" mass="7825">MVKKATRISRFVAVVEDRPTYIALDVHKKTNSVVLFDPEDGIVDTYTCPPAEEALIKQLSRLGCRIAHVV</sequence>
<evidence type="ECO:0008006" key="3">
    <source>
        <dbReference type="Google" id="ProtNLM"/>
    </source>
</evidence>
<keyword evidence="2" id="KW-1185">Reference proteome</keyword>
<dbReference type="Proteomes" id="UP000198767">
    <property type="component" value="Unassembled WGS sequence"/>
</dbReference>
<gene>
    <name evidence="1" type="ORF">SAMN04488118_103402</name>
</gene>
<dbReference type="RefSeq" id="WP_090217561.1">
    <property type="nucleotide sequence ID" value="NZ_FMWG01000003.1"/>
</dbReference>
<organism evidence="1 2">
    <name type="scientific">Epibacterium ulvae</name>
    <dbReference type="NCBI Taxonomy" id="1156985"/>
    <lineage>
        <taxon>Bacteria</taxon>
        <taxon>Pseudomonadati</taxon>
        <taxon>Pseudomonadota</taxon>
        <taxon>Alphaproteobacteria</taxon>
        <taxon>Rhodobacterales</taxon>
        <taxon>Roseobacteraceae</taxon>
        <taxon>Epibacterium</taxon>
    </lineage>
</organism>
<evidence type="ECO:0000313" key="2">
    <source>
        <dbReference type="Proteomes" id="UP000198767"/>
    </source>
</evidence>
<protein>
    <recommendedName>
        <fullName evidence="3">Transposase</fullName>
    </recommendedName>
</protein>
<dbReference type="AlphaFoldDB" id="A0A1G5QAD8"/>
<evidence type="ECO:0000313" key="1">
    <source>
        <dbReference type="EMBL" id="SCZ58794.1"/>
    </source>
</evidence>
<reference evidence="1 2" key="1">
    <citation type="submission" date="2016-10" db="EMBL/GenBank/DDBJ databases">
        <authorList>
            <person name="de Groot N.N."/>
        </authorList>
    </citation>
    <scope>NUCLEOTIDE SEQUENCE [LARGE SCALE GENOMIC DNA]</scope>
    <source>
        <strain evidence="1 2">U95</strain>
    </source>
</reference>
<accession>A0A1G5QAD8</accession>
<name>A0A1G5QAD8_9RHOB</name>
<dbReference type="OrthoDB" id="8261795at2"/>